<dbReference type="PANTHER" id="PTHR28019:SF6">
    <property type="entry name" value="PROTEIN ECM7"/>
    <property type="match status" value="1"/>
</dbReference>
<sequence>MRWVRAKRILLRPFENLSSLERFVQIVRLGSTMLIVIVGIVITAGPRTLPTKLYMSKLNTYTADISNGIFEALESSIESSGSTGINNGVGLTTSEILILTSYISSQLTDIPEFVIATLYQQCRGTSDYEEVIFPNGYMETIRNSTISVSCSSPSFSFIFDYRDLLEVLGLNIVLEYAYGTAAASEDYQRYISKRRNLKVDILRLLYFVIGLEFLNLNLMIWYYSIKGRFINIMTETVLLHLMSFLALVGFICGLICIISLTWINLSLQDKVKNELQAFGFSYHLGSAWFVCVWLLVGLLAVSCLICTGLEWCIAEVDDEPETGNEQILGSYKSGFFTNPIVDEDEREIDEEEVPDEDIPDEEFELHSLISATVNEPEDYDSDINLQKPIVPSSTMHF</sequence>
<dbReference type="RefSeq" id="XP_003957705.1">
    <property type="nucleotide sequence ID" value="XM_003957656.1"/>
</dbReference>
<dbReference type="EMBL" id="HE650825">
    <property type="protein sequence ID" value="CCF58570.1"/>
    <property type="molecule type" value="Genomic_DNA"/>
</dbReference>
<dbReference type="PANTHER" id="PTHR28019">
    <property type="entry name" value="CELL MEMBRANE PROTEIN YLR413W-RELATED"/>
    <property type="match status" value="1"/>
</dbReference>
<evidence type="ECO:0000313" key="2">
    <source>
        <dbReference type="EMBL" id="CCF58570.1"/>
    </source>
</evidence>
<dbReference type="HOGENOM" id="CLU_042615_0_0_1"/>
<feature type="transmembrane region" description="Helical" evidence="1">
    <location>
        <begin position="204"/>
        <end position="225"/>
    </location>
</feature>
<dbReference type="AlphaFoldDB" id="H2AW20"/>
<dbReference type="GO" id="GO:0051285">
    <property type="term" value="C:cell cortex of cell tip"/>
    <property type="evidence" value="ECO:0007669"/>
    <property type="project" value="TreeGrafter"/>
</dbReference>
<dbReference type="STRING" id="1071382.H2AW20"/>
<evidence type="ECO:0008006" key="4">
    <source>
        <dbReference type="Google" id="ProtNLM"/>
    </source>
</evidence>
<dbReference type="GeneID" id="13884018"/>
<keyword evidence="1" id="KW-0812">Transmembrane</keyword>
<evidence type="ECO:0000313" key="3">
    <source>
        <dbReference type="Proteomes" id="UP000005220"/>
    </source>
</evidence>
<dbReference type="GO" id="GO:0005886">
    <property type="term" value="C:plasma membrane"/>
    <property type="evidence" value="ECO:0007669"/>
    <property type="project" value="InterPro"/>
</dbReference>
<protein>
    <recommendedName>
        <fullName evidence="4">Protein ECM7</fullName>
    </recommendedName>
</protein>
<dbReference type="GO" id="GO:0031505">
    <property type="term" value="P:fungal-type cell wall organization"/>
    <property type="evidence" value="ECO:0007669"/>
    <property type="project" value="TreeGrafter"/>
</dbReference>
<feature type="transmembrane region" description="Helical" evidence="1">
    <location>
        <begin position="26"/>
        <end position="45"/>
    </location>
</feature>
<dbReference type="Proteomes" id="UP000005220">
    <property type="component" value="Chromosome 5"/>
</dbReference>
<gene>
    <name evidence="2" type="primary">KAFR0E04190</name>
    <name evidence="2" type="ORF">KAFR_0E04190</name>
</gene>
<dbReference type="InterPro" id="IPR009571">
    <property type="entry name" value="SUR7/Rim9-like_fungi"/>
</dbReference>
<name>H2AW20_KAZAF</name>
<evidence type="ECO:0000256" key="1">
    <source>
        <dbReference type="SAM" id="Phobius"/>
    </source>
</evidence>
<keyword evidence="3" id="KW-1185">Reference proteome</keyword>
<dbReference type="KEGG" id="kaf:KAFR_0E04190"/>
<dbReference type="GO" id="GO:0006816">
    <property type="term" value="P:calcium ion transport"/>
    <property type="evidence" value="ECO:0007669"/>
    <property type="project" value="EnsemblFungi"/>
</dbReference>
<keyword evidence="1" id="KW-0472">Membrane</keyword>
<dbReference type="eggNOG" id="ENOG502R7IE">
    <property type="taxonomic scope" value="Eukaryota"/>
</dbReference>
<dbReference type="OrthoDB" id="4062523at2759"/>
<proteinExistence type="predicted"/>
<feature type="transmembrane region" description="Helical" evidence="1">
    <location>
        <begin position="277"/>
        <end position="301"/>
    </location>
</feature>
<dbReference type="FunCoup" id="H2AW20">
    <property type="interactions" value="23"/>
</dbReference>
<feature type="transmembrane region" description="Helical" evidence="1">
    <location>
        <begin position="237"/>
        <end position="265"/>
    </location>
</feature>
<dbReference type="Pfam" id="PF06687">
    <property type="entry name" value="SUR7"/>
    <property type="match status" value="1"/>
</dbReference>
<accession>H2AW20</accession>
<keyword evidence="1" id="KW-1133">Transmembrane helix</keyword>
<dbReference type="InParanoid" id="H2AW20"/>
<reference evidence="2 3" key="1">
    <citation type="journal article" date="2011" name="Proc. Natl. Acad. Sci. U.S.A.">
        <title>Evolutionary erosion of yeast sex chromosomes by mating-type switching accidents.</title>
        <authorList>
            <person name="Gordon J.L."/>
            <person name="Armisen D."/>
            <person name="Proux-Wera E."/>
            <person name="Oheigeartaigh S.S."/>
            <person name="Byrne K.P."/>
            <person name="Wolfe K.H."/>
        </authorList>
    </citation>
    <scope>NUCLEOTIDE SEQUENCE [LARGE SCALE GENOMIC DNA]</scope>
    <source>
        <strain evidence="3">ATCC 22294 / BCRC 22015 / CBS 2517 / CECT 1963 / NBRC 1671 / NRRL Y-8276</strain>
    </source>
</reference>
<organism evidence="2 3">
    <name type="scientific">Kazachstania africana (strain ATCC 22294 / BCRC 22015 / CBS 2517 / CECT 1963 / NBRC 1671 / NRRL Y-8276)</name>
    <name type="common">Yeast</name>
    <name type="synonym">Kluyveromyces africanus</name>
    <dbReference type="NCBI Taxonomy" id="1071382"/>
    <lineage>
        <taxon>Eukaryota</taxon>
        <taxon>Fungi</taxon>
        <taxon>Dikarya</taxon>
        <taxon>Ascomycota</taxon>
        <taxon>Saccharomycotina</taxon>
        <taxon>Saccharomycetes</taxon>
        <taxon>Saccharomycetales</taxon>
        <taxon>Saccharomycetaceae</taxon>
        <taxon>Kazachstania</taxon>
    </lineage>
</organism>
<dbReference type="InterPro" id="IPR052413">
    <property type="entry name" value="SUR7_domain"/>
</dbReference>